<comment type="caution">
    <text evidence="1">The sequence shown here is derived from an EMBL/GenBank/DDBJ whole genome shotgun (WGS) entry which is preliminary data.</text>
</comment>
<dbReference type="EMBL" id="JPRD01000015">
    <property type="protein sequence ID" value="KIF53454.1"/>
    <property type="molecule type" value="Genomic_DNA"/>
</dbReference>
<evidence type="ECO:0000313" key="1">
    <source>
        <dbReference type="EMBL" id="KIF53454.1"/>
    </source>
</evidence>
<dbReference type="AlphaFoldDB" id="A0A0C1ZBH3"/>
<name>A0A0C1ZBH3_9VIBR</name>
<dbReference type="Proteomes" id="UP000031586">
    <property type="component" value="Unassembled WGS sequence"/>
</dbReference>
<protein>
    <submittedName>
        <fullName evidence="1">Uncharacterized protein</fullName>
    </submittedName>
</protein>
<sequence length="128" mass="14238">MNLKDLPVITDLITENGAEVKVLYVKTENSTTRLNLSMGHSFAKERGIVFDKSFVDETYEELGVIQTNSDKEELFHALQAMNYSPKGEARELISSKGLSHTSMSVGDILVINGAYNFVDLFGFTELNV</sequence>
<dbReference type="RefSeq" id="WP_020198072.1">
    <property type="nucleotide sequence ID" value="NZ_BAOH01000208.1"/>
</dbReference>
<evidence type="ECO:0000313" key="2">
    <source>
        <dbReference type="Proteomes" id="UP000031586"/>
    </source>
</evidence>
<organism evidence="1 2">
    <name type="scientific">Vibrio owensii CAIM 1854 = LMG 25443</name>
    <dbReference type="NCBI Taxonomy" id="1229493"/>
    <lineage>
        <taxon>Bacteria</taxon>
        <taxon>Pseudomonadati</taxon>
        <taxon>Pseudomonadota</taxon>
        <taxon>Gammaproteobacteria</taxon>
        <taxon>Vibrionales</taxon>
        <taxon>Vibrionaceae</taxon>
        <taxon>Vibrio</taxon>
    </lineage>
</organism>
<accession>A0A0C1ZBH3</accession>
<reference evidence="1 2" key="1">
    <citation type="submission" date="2014-07" db="EMBL/GenBank/DDBJ databases">
        <title>Unique and conserved regions in Vibrio harveyi and related species in comparison with the shrimp pathogen Vibrio harveyi CAIM 1792.</title>
        <authorList>
            <person name="Espinoza-Valles I."/>
            <person name="Vora G."/>
            <person name="Leekitcharoenphon P."/>
            <person name="Ussery D."/>
            <person name="Hoj L."/>
            <person name="Gomez-Gil B."/>
        </authorList>
    </citation>
    <scope>NUCLEOTIDE SEQUENCE [LARGE SCALE GENOMIC DNA]</scope>
    <source>
        <strain evidence="2">CAIM 1854 / LMG 25443</strain>
    </source>
</reference>
<gene>
    <name evidence="1" type="ORF">H735_11120</name>
</gene>
<proteinExistence type="predicted"/>
<dbReference type="PATRIC" id="fig|1229493.5.peg.1318"/>